<accession>A0A7T7XMC2</accession>
<proteinExistence type="predicted"/>
<dbReference type="KEGG" id="bhc:JFL75_18530"/>
<dbReference type="Pfam" id="PF06675">
    <property type="entry name" value="DUF1177"/>
    <property type="match status" value="1"/>
</dbReference>
<dbReference type="EMBL" id="CP067089">
    <property type="protein sequence ID" value="QQO08903.1"/>
    <property type="molecule type" value="Genomic_DNA"/>
</dbReference>
<protein>
    <submittedName>
        <fullName evidence="1">DUF1177 domain-containing protein</fullName>
    </submittedName>
</protein>
<dbReference type="InterPro" id="IPR009561">
    <property type="entry name" value="DUF1177"/>
</dbReference>
<gene>
    <name evidence="1" type="ORF">JFL75_18530</name>
</gene>
<keyword evidence="2" id="KW-1185">Reference proteome</keyword>
<organism evidence="1 2">
    <name type="scientific">Breznakiella homolactica</name>
    <dbReference type="NCBI Taxonomy" id="2798577"/>
    <lineage>
        <taxon>Bacteria</taxon>
        <taxon>Pseudomonadati</taxon>
        <taxon>Spirochaetota</taxon>
        <taxon>Spirochaetia</taxon>
        <taxon>Spirochaetales</taxon>
        <taxon>Breznakiellaceae</taxon>
        <taxon>Breznakiella</taxon>
    </lineage>
</organism>
<sequence length="323" mass="34281">MLFITDNTTTKENGMLKQVLEMYELLDDAGVSGKKVEEFLRGRGLTDIRVETIKGEKGSTDFIQITVPGSSGKKSGGKAPTLGLIGRLGGIGARPERIGIVSDADGAVAVLACALKLADMAKRGDTLPGDIIISTHICPDAPTQPHEPVPFMGSPVDMQTMNSHEVVPEMDAIISVDTTKGNRVINHRGFAISPTVKSGYIMRTSEDLLDIMEWSTGLVPAVFPLATGDITPYGNGVYHLNSILQPSTATDAPVVGVAITTVRPVPGCGTGASRETDIEEASRFCLEVAKAYGAGSCGFYDADEFALLEKRYGSMKQLQTFGL</sequence>
<dbReference type="AlphaFoldDB" id="A0A7T7XMC2"/>
<evidence type="ECO:0000313" key="2">
    <source>
        <dbReference type="Proteomes" id="UP000595917"/>
    </source>
</evidence>
<name>A0A7T7XMC2_9SPIR</name>
<evidence type="ECO:0000313" key="1">
    <source>
        <dbReference type="EMBL" id="QQO08903.1"/>
    </source>
</evidence>
<dbReference type="Proteomes" id="UP000595917">
    <property type="component" value="Chromosome"/>
</dbReference>
<reference evidence="1" key="1">
    <citation type="submission" date="2021-01" db="EMBL/GenBank/DDBJ databases">
        <title>Description of Breznakiella homolactica.</title>
        <authorList>
            <person name="Song Y."/>
            <person name="Brune A."/>
        </authorList>
    </citation>
    <scope>NUCLEOTIDE SEQUENCE</scope>
    <source>
        <strain evidence="1">RmG30</strain>
    </source>
</reference>